<comment type="caution">
    <text evidence="2">The sequence shown here is derived from an EMBL/GenBank/DDBJ whole genome shotgun (WGS) entry which is preliminary data.</text>
</comment>
<sequence length="68" mass="7468">MVPGVSAASPSVRSNLSAETFRKIFASRRQRGRGGEEQPASWFIRSGATERGDRDTSTFLMQSGLSKY</sequence>
<name>A0A401NSM7_SCYTO</name>
<evidence type="ECO:0000313" key="2">
    <source>
        <dbReference type="EMBL" id="GCB63834.1"/>
    </source>
</evidence>
<reference evidence="2 3" key="1">
    <citation type="journal article" date="2018" name="Nat. Ecol. Evol.">
        <title>Shark genomes provide insights into elasmobranch evolution and the origin of vertebrates.</title>
        <authorList>
            <person name="Hara Y"/>
            <person name="Yamaguchi K"/>
            <person name="Onimaru K"/>
            <person name="Kadota M"/>
            <person name="Koyanagi M"/>
            <person name="Keeley SD"/>
            <person name="Tatsumi K"/>
            <person name="Tanaka K"/>
            <person name="Motone F"/>
            <person name="Kageyama Y"/>
            <person name="Nozu R"/>
            <person name="Adachi N"/>
            <person name="Nishimura O"/>
            <person name="Nakagawa R"/>
            <person name="Tanegashima C"/>
            <person name="Kiyatake I"/>
            <person name="Matsumoto R"/>
            <person name="Murakumo K"/>
            <person name="Nishida K"/>
            <person name="Terakita A"/>
            <person name="Kuratani S"/>
            <person name="Sato K"/>
            <person name="Hyodo S Kuraku.S."/>
        </authorList>
    </citation>
    <scope>NUCLEOTIDE SEQUENCE [LARGE SCALE GENOMIC DNA]</scope>
</reference>
<dbReference type="AlphaFoldDB" id="A0A401NSM7"/>
<keyword evidence="3" id="KW-1185">Reference proteome</keyword>
<protein>
    <submittedName>
        <fullName evidence="2">Uncharacterized protein</fullName>
    </submittedName>
</protein>
<gene>
    <name evidence="2" type="ORF">scyTo_0009727</name>
</gene>
<proteinExistence type="predicted"/>
<dbReference type="Proteomes" id="UP000288216">
    <property type="component" value="Unassembled WGS sequence"/>
</dbReference>
<organism evidence="2 3">
    <name type="scientific">Scyliorhinus torazame</name>
    <name type="common">Cloudy catshark</name>
    <name type="synonym">Catulus torazame</name>
    <dbReference type="NCBI Taxonomy" id="75743"/>
    <lineage>
        <taxon>Eukaryota</taxon>
        <taxon>Metazoa</taxon>
        <taxon>Chordata</taxon>
        <taxon>Craniata</taxon>
        <taxon>Vertebrata</taxon>
        <taxon>Chondrichthyes</taxon>
        <taxon>Elasmobranchii</taxon>
        <taxon>Galeomorphii</taxon>
        <taxon>Galeoidea</taxon>
        <taxon>Carcharhiniformes</taxon>
        <taxon>Scyliorhinidae</taxon>
        <taxon>Scyliorhinus</taxon>
    </lineage>
</organism>
<evidence type="ECO:0000256" key="1">
    <source>
        <dbReference type="SAM" id="MobiDB-lite"/>
    </source>
</evidence>
<accession>A0A401NSM7</accession>
<dbReference type="EMBL" id="BFAA01004049">
    <property type="protein sequence ID" value="GCB63834.1"/>
    <property type="molecule type" value="Genomic_DNA"/>
</dbReference>
<evidence type="ECO:0000313" key="3">
    <source>
        <dbReference type="Proteomes" id="UP000288216"/>
    </source>
</evidence>
<feature type="compositionally biased region" description="Polar residues" evidence="1">
    <location>
        <begin position="57"/>
        <end position="68"/>
    </location>
</feature>
<feature type="region of interest" description="Disordered" evidence="1">
    <location>
        <begin position="26"/>
        <end position="68"/>
    </location>
</feature>